<dbReference type="EMBL" id="SGFE01000003">
    <property type="protein sequence ID" value="RZI33335.1"/>
    <property type="molecule type" value="Genomic_DNA"/>
</dbReference>
<protein>
    <recommendedName>
        <fullName evidence="4">Lipoprotein</fullName>
    </recommendedName>
</protein>
<proteinExistence type="predicted"/>
<evidence type="ECO:0000313" key="3">
    <source>
        <dbReference type="Proteomes" id="UP000293369"/>
    </source>
</evidence>
<keyword evidence="1" id="KW-0732">Signal</keyword>
<sequence length="319" mass="33697">MQILKLSINVMLMGALAGCSAITYHKSFNEDREGYTKFELQSSAIRLDRTEPAKGESVNVVAGTGAVNSDKGDKTATAAPAGKLVLTSVPTASSAHRYAIESTDYWFWRTTHLGITKRPDTDQIQAVTINTEDNLVKLIENVGAAGVGLVGLLAFTGEVVDTTTALPDAIDLEPELTARAEKRNEVIKIPLIFAGGIAGDVFIEPVARDAIETTKFLANDKTKSDVLIYSACRKATVVLKEGNETLRWAVVVADPNYVQTLKLPEKGKMTAHPGCGFDSSSDPSSVASASAVFNEIVGQTKAIIDAKKAAKKAAAGGGG</sequence>
<feature type="chain" id="PRO_5020510676" description="Lipoprotein" evidence="1">
    <location>
        <begin position="22"/>
        <end position="319"/>
    </location>
</feature>
<gene>
    <name evidence="2" type="ORF">EUX57_02750</name>
</gene>
<dbReference type="Proteomes" id="UP000293369">
    <property type="component" value="Unassembled WGS sequence"/>
</dbReference>
<name>A0A4Q7D394_9PSED</name>
<evidence type="ECO:0000256" key="1">
    <source>
        <dbReference type="SAM" id="SignalP"/>
    </source>
</evidence>
<evidence type="ECO:0000313" key="2">
    <source>
        <dbReference type="EMBL" id="RZI33335.1"/>
    </source>
</evidence>
<feature type="signal peptide" evidence="1">
    <location>
        <begin position="1"/>
        <end position="21"/>
    </location>
</feature>
<dbReference type="AlphaFoldDB" id="A0A4Q7D394"/>
<reference evidence="2 3" key="1">
    <citation type="submission" date="2019-02" db="EMBL/GenBank/DDBJ databases">
        <title>Pseudomonas spp from wheat grain.</title>
        <authorList>
            <person name="Cho G.-S."/>
            <person name="Franz C.M.A.P."/>
        </authorList>
    </citation>
    <scope>NUCLEOTIDE SEQUENCE [LARGE SCALE GENOMIC DNA]</scope>
    <source>
        <strain evidence="2 3">133NRW</strain>
    </source>
</reference>
<evidence type="ECO:0008006" key="4">
    <source>
        <dbReference type="Google" id="ProtNLM"/>
    </source>
</evidence>
<dbReference type="PROSITE" id="PS51257">
    <property type="entry name" value="PROKAR_LIPOPROTEIN"/>
    <property type="match status" value="1"/>
</dbReference>
<organism evidence="2 3">
    <name type="scientific">Pseudomonas orientalis</name>
    <dbReference type="NCBI Taxonomy" id="76758"/>
    <lineage>
        <taxon>Bacteria</taxon>
        <taxon>Pseudomonadati</taxon>
        <taxon>Pseudomonadota</taxon>
        <taxon>Gammaproteobacteria</taxon>
        <taxon>Pseudomonadales</taxon>
        <taxon>Pseudomonadaceae</taxon>
        <taxon>Pseudomonas</taxon>
    </lineage>
</organism>
<accession>A0A4Q7D394</accession>
<comment type="caution">
    <text evidence="2">The sequence shown here is derived from an EMBL/GenBank/DDBJ whole genome shotgun (WGS) entry which is preliminary data.</text>
</comment>
<dbReference type="RefSeq" id="WP_130137981.1">
    <property type="nucleotide sequence ID" value="NZ_SGFE01000003.1"/>
</dbReference>